<gene>
    <name evidence="2" type="ORF">CC80DRAFT_309960</name>
</gene>
<reference evidence="2" key="1">
    <citation type="journal article" date="2020" name="Stud. Mycol.">
        <title>101 Dothideomycetes genomes: a test case for predicting lifestyles and emergence of pathogens.</title>
        <authorList>
            <person name="Haridas S."/>
            <person name="Albert R."/>
            <person name="Binder M."/>
            <person name="Bloem J."/>
            <person name="Labutti K."/>
            <person name="Salamov A."/>
            <person name="Andreopoulos B."/>
            <person name="Baker S."/>
            <person name="Barry K."/>
            <person name="Bills G."/>
            <person name="Bluhm B."/>
            <person name="Cannon C."/>
            <person name="Castanera R."/>
            <person name="Culley D."/>
            <person name="Daum C."/>
            <person name="Ezra D."/>
            <person name="Gonzalez J."/>
            <person name="Henrissat B."/>
            <person name="Kuo A."/>
            <person name="Liang C."/>
            <person name="Lipzen A."/>
            <person name="Lutzoni F."/>
            <person name="Magnuson J."/>
            <person name="Mondo S."/>
            <person name="Nolan M."/>
            <person name="Ohm R."/>
            <person name="Pangilinan J."/>
            <person name="Park H.-J."/>
            <person name="Ramirez L."/>
            <person name="Alfaro M."/>
            <person name="Sun H."/>
            <person name="Tritt A."/>
            <person name="Yoshinaga Y."/>
            <person name="Zwiers L.-H."/>
            <person name="Turgeon B."/>
            <person name="Goodwin S."/>
            <person name="Spatafora J."/>
            <person name="Crous P."/>
            <person name="Grigoriev I."/>
        </authorList>
    </citation>
    <scope>NUCLEOTIDE SEQUENCE</scope>
    <source>
        <strain evidence="2">CBS 675.92</strain>
    </source>
</reference>
<feature type="transmembrane region" description="Helical" evidence="1">
    <location>
        <begin position="42"/>
        <end position="61"/>
    </location>
</feature>
<keyword evidence="1" id="KW-1133">Transmembrane helix</keyword>
<evidence type="ECO:0000313" key="3">
    <source>
        <dbReference type="Proteomes" id="UP000800035"/>
    </source>
</evidence>
<feature type="transmembrane region" description="Helical" evidence="1">
    <location>
        <begin position="12"/>
        <end position="30"/>
    </location>
</feature>
<dbReference type="Proteomes" id="UP000800035">
    <property type="component" value="Unassembled WGS sequence"/>
</dbReference>
<name>A0A6A5U619_9PLEO</name>
<organism evidence="2 3">
    <name type="scientific">Byssothecium circinans</name>
    <dbReference type="NCBI Taxonomy" id="147558"/>
    <lineage>
        <taxon>Eukaryota</taxon>
        <taxon>Fungi</taxon>
        <taxon>Dikarya</taxon>
        <taxon>Ascomycota</taxon>
        <taxon>Pezizomycotina</taxon>
        <taxon>Dothideomycetes</taxon>
        <taxon>Pleosporomycetidae</taxon>
        <taxon>Pleosporales</taxon>
        <taxon>Massarineae</taxon>
        <taxon>Massarinaceae</taxon>
        <taxon>Byssothecium</taxon>
    </lineage>
</organism>
<protein>
    <submittedName>
        <fullName evidence="2">Uncharacterized protein</fullName>
    </submittedName>
</protein>
<keyword evidence="3" id="KW-1185">Reference proteome</keyword>
<evidence type="ECO:0000256" key="1">
    <source>
        <dbReference type="SAM" id="Phobius"/>
    </source>
</evidence>
<dbReference type="EMBL" id="ML976984">
    <property type="protein sequence ID" value="KAF1959770.1"/>
    <property type="molecule type" value="Genomic_DNA"/>
</dbReference>
<proteinExistence type="predicted"/>
<accession>A0A6A5U619</accession>
<sequence>MMFPSGPIQSLGFRKFTAMMVVHLLALTSGRFKPRWLSCLSFFHFSCSTTCLEVVFLRSIYTEFSVISGGPWTPSAGASTVVYCHFYLYFFFIVTKIPERVLTPFGSNTVW</sequence>
<evidence type="ECO:0000313" key="2">
    <source>
        <dbReference type="EMBL" id="KAF1959770.1"/>
    </source>
</evidence>
<keyword evidence="1" id="KW-0472">Membrane</keyword>
<keyword evidence="1" id="KW-0812">Transmembrane</keyword>
<dbReference type="AlphaFoldDB" id="A0A6A5U619"/>
<feature type="transmembrane region" description="Helical" evidence="1">
    <location>
        <begin position="73"/>
        <end position="94"/>
    </location>
</feature>